<evidence type="ECO:0000313" key="4">
    <source>
        <dbReference type="EMBL" id="AIF47135.1"/>
    </source>
</evidence>
<dbReference type="PANTHER" id="PTHR44858:SF1">
    <property type="entry name" value="UDP-N-ACETYLGLUCOSAMINE--PEPTIDE N-ACETYLGLUCOSAMINYLTRANSFERASE SPINDLY-RELATED"/>
    <property type="match status" value="1"/>
</dbReference>
<dbReference type="PROSITE" id="PS50005">
    <property type="entry name" value="TPR"/>
    <property type="match status" value="1"/>
</dbReference>
<reference evidence="4 5" key="1">
    <citation type="submission" date="2014-07" db="EMBL/GenBank/DDBJ databases">
        <title>Complete Genome Sequence of Dyella japonica Strain A8 Isolated from Malaysian Tropical Soil.</title>
        <authorList>
            <person name="Hui R.K.H."/>
            <person name="Chen J.-W."/>
            <person name="Chan K.-G."/>
            <person name="Leung F.C.C."/>
        </authorList>
    </citation>
    <scope>NUCLEOTIDE SEQUENCE [LARGE SCALE GENOMIC DNA]</scope>
    <source>
        <strain evidence="4 5">A8</strain>
    </source>
</reference>
<protein>
    <submittedName>
        <fullName evidence="4">Uncharacterized protein</fullName>
    </submittedName>
</protein>
<dbReference type="InterPro" id="IPR050498">
    <property type="entry name" value="Ycf3"/>
</dbReference>
<dbReference type="GO" id="GO:0009279">
    <property type="term" value="C:cell outer membrane"/>
    <property type="evidence" value="ECO:0007669"/>
    <property type="project" value="TreeGrafter"/>
</dbReference>
<organism evidence="4 5">
    <name type="scientific">Dyella japonica A8</name>
    <dbReference type="NCBI Taxonomy" id="1217721"/>
    <lineage>
        <taxon>Bacteria</taxon>
        <taxon>Pseudomonadati</taxon>
        <taxon>Pseudomonadota</taxon>
        <taxon>Gammaproteobacteria</taxon>
        <taxon>Lysobacterales</taxon>
        <taxon>Rhodanobacteraceae</taxon>
        <taxon>Dyella</taxon>
    </lineage>
</organism>
<name>A0A075JZZ7_9GAMM</name>
<dbReference type="HOGENOM" id="CLU_521510_0_0_6"/>
<dbReference type="PATRIC" id="fig|1217721.7.peg.1568"/>
<dbReference type="SMART" id="SM00028">
    <property type="entry name" value="TPR"/>
    <property type="match status" value="2"/>
</dbReference>
<dbReference type="AlphaFoldDB" id="A0A075JZZ7"/>
<dbReference type="PANTHER" id="PTHR44858">
    <property type="entry name" value="TETRATRICOPEPTIDE REPEAT PROTEIN 6"/>
    <property type="match status" value="1"/>
</dbReference>
<proteinExistence type="predicted"/>
<dbReference type="EMBL" id="CP008884">
    <property type="protein sequence ID" value="AIF47135.1"/>
    <property type="molecule type" value="Genomic_DNA"/>
</dbReference>
<dbReference type="InterPro" id="IPR019734">
    <property type="entry name" value="TPR_rpt"/>
</dbReference>
<dbReference type="GO" id="GO:0046813">
    <property type="term" value="P:receptor-mediated virion attachment to host cell"/>
    <property type="evidence" value="ECO:0007669"/>
    <property type="project" value="TreeGrafter"/>
</dbReference>
<dbReference type="Proteomes" id="UP000027987">
    <property type="component" value="Chromosome"/>
</dbReference>
<dbReference type="SUPFAM" id="SSF48452">
    <property type="entry name" value="TPR-like"/>
    <property type="match status" value="1"/>
</dbReference>
<sequence length="518" mass="56990">MAIAGGVCQAQGLAPAPPAAQATPPPSRWPFNRNLYRPFLEAARAAEQISDPLQRCLAYPDLPGVNWTKAVTAAYCHYQFDPVVSLAEARDLIEHGKAAELDRRLGKARPAPLSTLGAHDRLEGTYFTDFDDGSDDLRALLDAWKKQSPHSAYALAASGMAYAAMAQKQRGAEVASRTSPASFEAMSRLLTLARADLDEAIKRDPKVTPAYSSMIYVAGLEGDRAYAAHAGEQGLANDPANYSIYANLVWINQPKWGGSVEAMQRLVSDAQAHADQNPLLRLLLSQRTGGDEAIEDCNCVRVDDPRASPTAQKDFYAAAKNVYQQLFDEAAPRLMLRSAAVSTRNHHALPLSLIYRSEEIRFSRDAIEPRILRALDLADSGQQEWALAEGKALVSLRPQDPDAYVARGMAYRASGDVKQAADDLEEAVRRNPSDGWTLNALCHLYVDETHDWDKGWAATNKLLQLRPDSASGWFYRATIQKEQPREGLDQTIADFMAKFGGDPNKQELVAHMQAMKQR</sequence>
<feature type="repeat" description="TPR" evidence="3">
    <location>
        <begin position="401"/>
        <end position="434"/>
    </location>
</feature>
<evidence type="ECO:0000313" key="5">
    <source>
        <dbReference type="Proteomes" id="UP000027987"/>
    </source>
</evidence>
<evidence type="ECO:0000256" key="1">
    <source>
        <dbReference type="ARBA" id="ARBA00022737"/>
    </source>
</evidence>
<keyword evidence="2 3" id="KW-0802">TPR repeat</keyword>
<dbReference type="KEGG" id="dja:HY57_07535"/>
<dbReference type="Gene3D" id="1.25.40.10">
    <property type="entry name" value="Tetratricopeptide repeat domain"/>
    <property type="match status" value="2"/>
</dbReference>
<evidence type="ECO:0000256" key="2">
    <source>
        <dbReference type="ARBA" id="ARBA00022803"/>
    </source>
</evidence>
<dbReference type="InterPro" id="IPR011990">
    <property type="entry name" value="TPR-like_helical_dom_sf"/>
</dbReference>
<evidence type="ECO:0000256" key="3">
    <source>
        <dbReference type="PROSITE-ProRule" id="PRU00339"/>
    </source>
</evidence>
<keyword evidence="5" id="KW-1185">Reference proteome</keyword>
<dbReference type="Pfam" id="PF13428">
    <property type="entry name" value="TPR_14"/>
    <property type="match status" value="1"/>
</dbReference>
<gene>
    <name evidence="4" type="ORF">HY57_07535</name>
</gene>
<keyword evidence="1" id="KW-0677">Repeat</keyword>
<dbReference type="STRING" id="1217721.HY57_07535"/>
<accession>A0A075JZZ7</accession>